<dbReference type="Proteomes" id="UP000006620">
    <property type="component" value="Chromosome"/>
</dbReference>
<gene>
    <name evidence="2" type="ordered locus">KNP414_02830</name>
</gene>
<accession>F8FCX3</accession>
<organism evidence="2 3">
    <name type="scientific">Paenibacillus mucilaginosus (strain KNP414)</name>
    <dbReference type="NCBI Taxonomy" id="1036673"/>
    <lineage>
        <taxon>Bacteria</taxon>
        <taxon>Bacillati</taxon>
        <taxon>Bacillota</taxon>
        <taxon>Bacilli</taxon>
        <taxon>Bacillales</taxon>
        <taxon>Paenibacillaceae</taxon>
        <taxon>Paenibacillus</taxon>
    </lineage>
</organism>
<reference evidence="2 3" key="2">
    <citation type="journal article" date="2013" name="Genome Announc.">
        <title>Genome Sequence of Growth-Improving Paenibacillus mucilaginosus Strain KNP414.</title>
        <authorList>
            <person name="Lu J.J."/>
            <person name="Wang J.F."/>
            <person name="Hu X.F."/>
        </authorList>
    </citation>
    <scope>NUCLEOTIDE SEQUENCE [LARGE SCALE GENOMIC DNA]</scope>
    <source>
        <strain evidence="2 3">KNP414</strain>
    </source>
</reference>
<proteinExistence type="predicted"/>
<reference evidence="3" key="1">
    <citation type="submission" date="2011-06" db="EMBL/GenBank/DDBJ databases">
        <title>Complete genome sequence of Paenibacillus mucilaginosus KNP414.</title>
        <authorList>
            <person name="Wang J."/>
            <person name="Hu S."/>
            <person name="Hu X."/>
            <person name="Zhang B."/>
            <person name="Dong D."/>
            <person name="Zhang S."/>
            <person name="Zhao K."/>
            <person name="Wu D."/>
        </authorList>
    </citation>
    <scope>NUCLEOTIDE SEQUENCE [LARGE SCALE GENOMIC DNA]</scope>
    <source>
        <strain evidence="3">KNP414</strain>
    </source>
</reference>
<feature type="transmembrane region" description="Helical" evidence="1">
    <location>
        <begin position="12"/>
        <end position="30"/>
    </location>
</feature>
<sequence length="39" mass="4711">MRHQGQTKIANHYMSMLFLILCEFGLFSYIKPEKFINFL</sequence>
<evidence type="ECO:0000256" key="1">
    <source>
        <dbReference type="SAM" id="Phobius"/>
    </source>
</evidence>
<dbReference type="KEGG" id="pms:KNP414_02830"/>
<protein>
    <submittedName>
        <fullName evidence="2">Uncharacterized protein</fullName>
    </submittedName>
</protein>
<dbReference type="AlphaFoldDB" id="F8FCX3"/>
<keyword evidence="1" id="KW-0472">Membrane</keyword>
<dbReference type="EMBL" id="CP002869">
    <property type="protein sequence ID" value="AEI41390.1"/>
    <property type="molecule type" value="Genomic_DNA"/>
</dbReference>
<evidence type="ECO:0000313" key="2">
    <source>
        <dbReference type="EMBL" id="AEI41390.1"/>
    </source>
</evidence>
<name>F8FCX3_PAEMK</name>
<keyword evidence="1" id="KW-0812">Transmembrane</keyword>
<evidence type="ECO:0000313" key="3">
    <source>
        <dbReference type="Proteomes" id="UP000006620"/>
    </source>
</evidence>
<dbReference type="HOGENOM" id="CLU_3313824_0_0_9"/>
<keyword evidence="1" id="KW-1133">Transmembrane helix</keyword>